<evidence type="ECO:0000313" key="1">
    <source>
        <dbReference type="EMBL" id="KJE92148.1"/>
    </source>
</evidence>
<dbReference type="EMBL" id="KE346363">
    <property type="protein sequence ID" value="KJE92148.1"/>
    <property type="molecule type" value="Genomic_DNA"/>
</dbReference>
<dbReference type="Proteomes" id="UP000008743">
    <property type="component" value="Unassembled WGS sequence"/>
</dbReference>
<evidence type="ECO:0000313" key="2">
    <source>
        <dbReference type="Proteomes" id="UP000008743"/>
    </source>
</evidence>
<dbReference type="PhylomeDB" id="A0A0D2WNV5"/>
<sequence>MFRPPVERIDVISSAFGKIEDVSPYDMIQALAVLSNTITNSSTKITAYLRKFISLYREKISTARPEFAEMYAAVEADEEASELWGSFQLAINYQQIADALRKLTGLPNSEPQEWREFRKAILAAASSPNAPSPPPAETGVRVKAPLRTKMLRHVEAVLKEIIIELNDFDGWSKEAARLERFVIAQKAMRIAISVMTFMAETNHDIRPLLAGVYGVQDTAGSLAQLKSAVVPAIVDATDSIAVFGVQELARFQYDFIVHVAERDQKAFWQSAPQLVFDFKLCNSKIAPLGPVDSDNSEAALQKHDEYTLELEKLKEDTVAAVADDLAAMSALSGNSVRSASSDMDTA</sequence>
<name>A0A0D2WNV5_CAPO3</name>
<dbReference type="InParanoid" id="A0A0D2WNV5"/>
<keyword evidence="2" id="KW-1185">Reference proteome</keyword>
<proteinExistence type="predicted"/>
<gene>
    <name evidence="1" type="ORF">CAOG_003167</name>
</gene>
<organism evidence="1 2">
    <name type="scientific">Capsaspora owczarzaki (strain ATCC 30864)</name>
    <dbReference type="NCBI Taxonomy" id="595528"/>
    <lineage>
        <taxon>Eukaryota</taxon>
        <taxon>Filasterea</taxon>
        <taxon>Capsaspora</taxon>
    </lineage>
</organism>
<dbReference type="AlphaFoldDB" id="A0A0D2WNV5"/>
<reference evidence="2" key="1">
    <citation type="submission" date="2011-02" db="EMBL/GenBank/DDBJ databases">
        <title>The Genome Sequence of Capsaspora owczarzaki ATCC 30864.</title>
        <authorList>
            <person name="Russ C."/>
            <person name="Cuomo C."/>
            <person name="Burger G."/>
            <person name="Gray M.W."/>
            <person name="Holland P.W.H."/>
            <person name="King N."/>
            <person name="Lang F.B.F."/>
            <person name="Roger A.J."/>
            <person name="Ruiz-Trillo I."/>
            <person name="Young S.K."/>
            <person name="Zeng Q."/>
            <person name="Gargeya S."/>
            <person name="Alvarado L."/>
            <person name="Berlin A."/>
            <person name="Chapman S.B."/>
            <person name="Chen Z."/>
            <person name="Freedman E."/>
            <person name="Gellesch M."/>
            <person name="Goldberg J."/>
            <person name="Griggs A."/>
            <person name="Gujja S."/>
            <person name="Heilman E."/>
            <person name="Heiman D."/>
            <person name="Howarth C."/>
            <person name="Mehta T."/>
            <person name="Neiman D."/>
            <person name="Pearson M."/>
            <person name="Roberts A."/>
            <person name="Saif S."/>
            <person name="Shea T."/>
            <person name="Shenoy N."/>
            <person name="Sisk P."/>
            <person name="Stolte C."/>
            <person name="Sykes S."/>
            <person name="White J."/>
            <person name="Yandava C."/>
            <person name="Haas B."/>
            <person name="Nusbaum C."/>
            <person name="Birren B."/>
        </authorList>
    </citation>
    <scope>NUCLEOTIDE SEQUENCE</scope>
    <source>
        <strain evidence="2">ATCC 30864</strain>
    </source>
</reference>
<accession>A0A0D2WNV5</accession>
<protein>
    <submittedName>
        <fullName evidence="1">Uncharacterized protein</fullName>
    </submittedName>
</protein>